<accession>A0A0A9A897</accession>
<proteinExistence type="predicted"/>
<dbReference type="EMBL" id="GBRH01250579">
    <property type="protein sequence ID" value="JAD47316.1"/>
    <property type="molecule type" value="Transcribed_RNA"/>
</dbReference>
<protein>
    <submittedName>
        <fullName evidence="1">Uncharacterized protein</fullName>
    </submittedName>
</protein>
<organism evidence="1">
    <name type="scientific">Arundo donax</name>
    <name type="common">Giant reed</name>
    <name type="synonym">Donax arundinaceus</name>
    <dbReference type="NCBI Taxonomy" id="35708"/>
    <lineage>
        <taxon>Eukaryota</taxon>
        <taxon>Viridiplantae</taxon>
        <taxon>Streptophyta</taxon>
        <taxon>Embryophyta</taxon>
        <taxon>Tracheophyta</taxon>
        <taxon>Spermatophyta</taxon>
        <taxon>Magnoliopsida</taxon>
        <taxon>Liliopsida</taxon>
        <taxon>Poales</taxon>
        <taxon>Poaceae</taxon>
        <taxon>PACMAD clade</taxon>
        <taxon>Arundinoideae</taxon>
        <taxon>Arundineae</taxon>
        <taxon>Arundo</taxon>
    </lineage>
</organism>
<dbReference type="AlphaFoldDB" id="A0A0A9A897"/>
<sequence>MQRPVYYPISFNKPSVVTS</sequence>
<evidence type="ECO:0000313" key="1">
    <source>
        <dbReference type="EMBL" id="JAD47316.1"/>
    </source>
</evidence>
<reference evidence="1" key="2">
    <citation type="journal article" date="2015" name="Data Brief">
        <title>Shoot transcriptome of the giant reed, Arundo donax.</title>
        <authorList>
            <person name="Barrero R.A."/>
            <person name="Guerrero F.D."/>
            <person name="Moolhuijzen P."/>
            <person name="Goolsby J.A."/>
            <person name="Tidwell J."/>
            <person name="Bellgard S.E."/>
            <person name="Bellgard M.I."/>
        </authorList>
    </citation>
    <scope>NUCLEOTIDE SEQUENCE</scope>
    <source>
        <tissue evidence="1">Shoot tissue taken approximately 20 cm above the soil surface</tissue>
    </source>
</reference>
<reference evidence="1" key="1">
    <citation type="submission" date="2014-09" db="EMBL/GenBank/DDBJ databases">
        <authorList>
            <person name="Magalhaes I.L.F."/>
            <person name="Oliveira U."/>
            <person name="Santos F.R."/>
            <person name="Vidigal T.H.D.A."/>
            <person name="Brescovit A.D."/>
            <person name="Santos A.J."/>
        </authorList>
    </citation>
    <scope>NUCLEOTIDE SEQUENCE</scope>
    <source>
        <tissue evidence="1">Shoot tissue taken approximately 20 cm above the soil surface</tissue>
    </source>
</reference>
<name>A0A0A9A897_ARUDO</name>